<dbReference type="Proteomes" id="UP001500280">
    <property type="component" value="Unassembled WGS sequence"/>
</dbReference>
<dbReference type="RefSeq" id="WP_344145691.1">
    <property type="nucleotide sequence ID" value="NZ_BAAANF010000003.1"/>
</dbReference>
<protein>
    <recommendedName>
        <fullName evidence="3">Tetratricopeptide repeat protein</fullName>
    </recommendedName>
</protein>
<evidence type="ECO:0000313" key="1">
    <source>
        <dbReference type="EMBL" id="GAA1669756.1"/>
    </source>
</evidence>
<proteinExistence type="predicted"/>
<dbReference type="SUPFAM" id="SSF48452">
    <property type="entry name" value="TPR-like"/>
    <property type="match status" value="1"/>
</dbReference>
<dbReference type="Gene3D" id="1.25.40.10">
    <property type="entry name" value="Tetratricopeptide repeat domain"/>
    <property type="match status" value="1"/>
</dbReference>
<reference evidence="2" key="1">
    <citation type="journal article" date="2019" name="Int. J. Syst. Evol. Microbiol.">
        <title>The Global Catalogue of Microorganisms (GCM) 10K type strain sequencing project: providing services to taxonomists for standard genome sequencing and annotation.</title>
        <authorList>
            <consortium name="The Broad Institute Genomics Platform"/>
            <consortium name="The Broad Institute Genome Sequencing Center for Infectious Disease"/>
            <person name="Wu L."/>
            <person name="Ma J."/>
        </authorList>
    </citation>
    <scope>NUCLEOTIDE SEQUENCE [LARGE SCALE GENOMIC DNA]</scope>
    <source>
        <strain evidence="2">JCM 14307</strain>
    </source>
</reference>
<keyword evidence="2" id="KW-1185">Reference proteome</keyword>
<evidence type="ECO:0008006" key="3">
    <source>
        <dbReference type="Google" id="ProtNLM"/>
    </source>
</evidence>
<accession>A0ABP4SCI2</accession>
<organism evidence="1 2">
    <name type="scientific">Kribbella yunnanensis</name>
    <dbReference type="NCBI Taxonomy" id="190194"/>
    <lineage>
        <taxon>Bacteria</taxon>
        <taxon>Bacillati</taxon>
        <taxon>Actinomycetota</taxon>
        <taxon>Actinomycetes</taxon>
        <taxon>Propionibacteriales</taxon>
        <taxon>Kribbellaceae</taxon>
        <taxon>Kribbella</taxon>
    </lineage>
</organism>
<name>A0ABP4SCI2_9ACTN</name>
<evidence type="ECO:0000313" key="2">
    <source>
        <dbReference type="Proteomes" id="UP001500280"/>
    </source>
</evidence>
<dbReference type="InterPro" id="IPR011990">
    <property type="entry name" value="TPR-like_helical_dom_sf"/>
</dbReference>
<gene>
    <name evidence="1" type="ORF">GCM10009745_10240</name>
</gene>
<dbReference type="EMBL" id="BAAANF010000003">
    <property type="protein sequence ID" value="GAA1669756.1"/>
    <property type="molecule type" value="Genomic_DNA"/>
</dbReference>
<comment type="caution">
    <text evidence="1">The sequence shown here is derived from an EMBL/GenBank/DDBJ whole genome shotgun (WGS) entry which is preliminary data.</text>
</comment>
<sequence>MRERVENLYRQGRRHEMAGEVEPARRYLEEALAGAEDAGLEDMLLRIRSILGVVSHKEGNLAETRLHLEVALELALARADLMAEAYVRQELGFLLLGEGRPDESRSEFLRALALAPAVGIVNLTGNALSGLGVAALAVDRAADAVPLLLGALGIRTEIDDFEQQHVDLVHLARAASQLGQHEIAAGVAGFLVRSPETSKGMYAHDRRAFDALVATVPTNAAITSFAEARSAVAALVSP</sequence>